<feature type="non-terminal residue" evidence="1">
    <location>
        <position position="179"/>
    </location>
</feature>
<evidence type="ECO:0000313" key="1">
    <source>
        <dbReference type="EMBL" id="VDP85755.1"/>
    </source>
</evidence>
<organism evidence="1 2">
    <name type="scientific">Schistosoma mattheei</name>
    <dbReference type="NCBI Taxonomy" id="31246"/>
    <lineage>
        <taxon>Eukaryota</taxon>
        <taxon>Metazoa</taxon>
        <taxon>Spiralia</taxon>
        <taxon>Lophotrochozoa</taxon>
        <taxon>Platyhelminthes</taxon>
        <taxon>Trematoda</taxon>
        <taxon>Digenea</taxon>
        <taxon>Strigeidida</taxon>
        <taxon>Schistosomatoidea</taxon>
        <taxon>Schistosomatidae</taxon>
        <taxon>Schistosoma</taxon>
    </lineage>
</organism>
<accession>A0A183Q5D9</accession>
<proteinExistence type="predicted"/>
<name>A0A183Q5D9_9TREM</name>
<sequence length="179" mass="20178">MTEMLRKSSIHVGGPGPSSFLYLRALADLIVMLTPIAPIYASELWSGVQLACLTSKHSNLYEVLSVYSNRTVMRTNESKNYHYSHWPYDLDYNPVLTLDGEQIEVVEKFVYLGSCINAGGGVSDEINLRIVKARAAYTNLGHLWRLRDVSLAVKARIYNASMRAVLLYACETWSLRVED</sequence>
<dbReference type="AlphaFoldDB" id="A0A183Q5D9"/>
<keyword evidence="2" id="KW-1185">Reference proteome</keyword>
<dbReference type="EMBL" id="UZAL01048701">
    <property type="protein sequence ID" value="VDP85755.1"/>
    <property type="molecule type" value="Genomic_DNA"/>
</dbReference>
<dbReference type="PANTHER" id="PTHR47027">
    <property type="entry name" value="REVERSE TRANSCRIPTASE DOMAIN-CONTAINING PROTEIN"/>
    <property type="match status" value="1"/>
</dbReference>
<dbReference type="PANTHER" id="PTHR47027:SF20">
    <property type="entry name" value="REVERSE TRANSCRIPTASE-LIKE PROTEIN WITH RNA-DIRECTED DNA POLYMERASE DOMAIN"/>
    <property type="match status" value="1"/>
</dbReference>
<protein>
    <submittedName>
        <fullName evidence="1">Uncharacterized protein</fullName>
    </submittedName>
</protein>
<dbReference type="Proteomes" id="UP000269396">
    <property type="component" value="Unassembled WGS sequence"/>
</dbReference>
<reference evidence="1 2" key="1">
    <citation type="submission" date="2018-11" db="EMBL/GenBank/DDBJ databases">
        <authorList>
            <consortium name="Pathogen Informatics"/>
        </authorList>
    </citation>
    <scope>NUCLEOTIDE SEQUENCE [LARGE SCALE GENOMIC DNA]</scope>
    <source>
        <strain>Denwood</strain>
        <strain evidence="2">Zambia</strain>
    </source>
</reference>
<evidence type="ECO:0000313" key="2">
    <source>
        <dbReference type="Proteomes" id="UP000269396"/>
    </source>
</evidence>
<dbReference type="STRING" id="31246.A0A183Q5D9"/>
<gene>
    <name evidence="1" type="ORF">SMTD_LOCUS21821</name>
</gene>